<dbReference type="InterPro" id="IPR025241">
    <property type="entry name" value="DUF4190"/>
</dbReference>
<protein>
    <recommendedName>
        <fullName evidence="2">DUF4190 domain-containing protein</fullName>
    </recommendedName>
</protein>
<evidence type="ECO:0000259" key="2">
    <source>
        <dbReference type="Pfam" id="PF13828"/>
    </source>
</evidence>
<feature type="transmembrane region" description="Helical" evidence="1">
    <location>
        <begin position="131"/>
        <end position="153"/>
    </location>
</feature>
<evidence type="ECO:0000313" key="4">
    <source>
        <dbReference type="Proteomes" id="UP000037151"/>
    </source>
</evidence>
<name>A0A0L0KP51_9ACTN</name>
<comment type="caution">
    <text evidence="3">The sequence shown here is derived from an EMBL/GenBank/DDBJ whole genome shotgun (WGS) entry which is preliminary data.</text>
</comment>
<organism evidence="3 4">
    <name type="scientific">Streptomyces acidiscabies</name>
    <dbReference type="NCBI Taxonomy" id="42234"/>
    <lineage>
        <taxon>Bacteria</taxon>
        <taxon>Bacillati</taxon>
        <taxon>Actinomycetota</taxon>
        <taxon>Actinomycetes</taxon>
        <taxon>Kitasatosporales</taxon>
        <taxon>Streptomycetaceae</taxon>
        <taxon>Streptomyces</taxon>
    </lineage>
</organism>
<feature type="domain" description="DUF4190" evidence="2">
    <location>
        <begin position="81"/>
        <end position="145"/>
    </location>
</feature>
<gene>
    <name evidence="3" type="ORF">IQ63_03700</name>
</gene>
<feature type="transmembrane region" description="Helical" evidence="1">
    <location>
        <begin position="84"/>
        <end position="111"/>
    </location>
</feature>
<dbReference type="OrthoDB" id="4338073at2"/>
<sequence>MPSPPIAPDGPGPTPYGYPAAYAYPAPYGGAPFPGPQAPGMPGVGIPGPGMHTPGVPHPGGFPATPPYYGWPSTPPSNGLGTSAMITGILAALGFCLWPVAFVLGILGVVLGILGRRKAARGEATNGGQALAGIICGVAGTLLSVGLAVLVIAT</sequence>
<keyword evidence="1" id="KW-0812">Transmembrane</keyword>
<keyword evidence="1" id="KW-1133">Transmembrane helix</keyword>
<proteinExistence type="predicted"/>
<dbReference type="AlphaFoldDB" id="A0A0L0KP51"/>
<evidence type="ECO:0000256" key="1">
    <source>
        <dbReference type="SAM" id="Phobius"/>
    </source>
</evidence>
<dbReference type="EMBL" id="JPPY01000024">
    <property type="protein sequence ID" value="KND39385.1"/>
    <property type="molecule type" value="Genomic_DNA"/>
</dbReference>
<dbReference type="Pfam" id="PF13828">
    <property type="entry name" value="DUF4190"/>
    <property type="match status" value="1"/>
</dbReference>
<evidence type="ECO:0000313" key="3">
    <source>
        <dbReference type="EMBL" id="KND39385.1"/>
    </source>
</evidence>
<dbReference type="Proteomes" id="UP000037151">
    <property type="component" value="Unassembled WGS sequence"/>
</dbReference>
<dbReference type="PATRIC" id="fig|42234.21.peg.762"/>
<reference evidence="4" key="1">
    <citation type="submission" date="2014-07" db="EMBL/GenBank/DDBJ databases">
        <title>Genome sequencing of plant-pathogenic Streptomyces species.</title>
        <authorList>
            <person name="Harrison J."/>
            <person name="Sapp M."/>
            <person name="Thwaites R."/>
            <person name="Studholme D.J."/>
        </authorList>
    </citation>
    <scope>NUCLEOTIDE SEQUENCE [LARGE SCALE GENOMIC DNA]</scope>
    <source>
        <strain evidence="4">NCPPB 4445</strain>
    </source>
</reference>
<keyword evidence="1" id="KW-0472">Membrane</keyword>
<accession>A0A0L0KP51</accession>